<dbReference type="VEuPathDB" id="MicrosporidiaDB:ECANGB1_1540"/>
<sequence length="307" mass="35350">MGNYNILEKEYTPNMALLATEEKEKRYFEMSKEVSRTSEAAKIKQIEYNYDGNLLTYSTRDTLKIFPALTSGEIFRPKNIISINMDQYAFVQSHTLVHTAKEKMFYLSIHDNKYLRDFVGNDSPIQDISIDSINDTIMSVTRESIDLWDIRMANPTKKILNPMPLGALSNGHFYCMADNNFIAIFDKRNDQKYLTKKAIQSNFYKKVAYVPDGTKILLKTATSYYFYSNMGELNTYITLENPNDGAVTPDSANLLCPSRNYVFSYKIEDRKKLDSLDTGTENNRIRVSPAGNQFVVGNENRIQVYNF</sequence>
<evidence type="ECO:0000256" key="3">
    <source>
        <dbReference type="ARBA" id="ARBA00022737"/>
    </source>
</evidence>
<evidence type="ECO:0000313" key="5">
    <source>
        <dbReference type="EMBL" id="ORD93807.1"/>
    </source>
</evidence>
<keyword evidence="4" id="KW-0539">Nucleus</keyword>
<organism evidence="5 6">
    <name type="scientific">Enterospora canceri</name>
    <dbReference type="NCBI Taxonomy" id="1081671"/>
    <lineage>
        <taxon>Eukaryota</taxon>
        <taxon>Fungi</taxon>
        <taxon>Fungi incertae sedis</taxon>
        <taxon>Microsporidia</taxon>
        <taxon>Enterocytozoonidae</taxon>
        <taxon>Enterospora</taxon>
    </lineage>
</organism>
<accession>A0A1Y1S5V9</accession>
<evidence type="ECO:0000256" key="4">
    <source>
        <dbReference type="ARBA" id="ARBA00023242"/>
    </source>
</evidence>
<dbReference type="PANTHER" id="PTHR19861">
    <property type="entry name" value="WD40 REPEAT PROTEIN SWD2"/>
    <property type="match status" value="1"/>
</dbReference>
<dbReference type="InterPro" id="IPR037867">
    <property type="entry name" value="Swd2/WDR82"/>
</dbReference>
<evidence type="ECO:0000256" key="2">
    <source>
        <dbReference type="ARBA" id="ARBA00022574"/>
    </source>
</evidence>
<keyword evidence="2" id="KW-0853">WD repeat</keyword>
<dbReference type="InterPro" id="IPR036322">
    <property type="entry name" value="WD40_repeat_dom_sf"/>
</dbReference>
<gene>
    <name evidence="5" type="primary">WDR82</name>
    <name evidence="5" type="ORF">ECANGB1_1540</name>
</gene>
<dbReference type="OrthoDB" id="27537at2759"/>
<dbReference type="Proteomes" id="UP000192639">
    <property type="component" value="Unassembled WGS sequence"/>
</dbReference>
<protein>
    <submittedName>
        <fullName evidence="5">WDR82</fullName>
    </submittedName>
</protein>
<comment type="caution">
    <text evidence="5">The sequence shown here is derived from an EMBL/GenBank/DDBJ whole genome shotgun (WGS) entry which is preliminary data.</text>
</comment>
<keyword evidence="6" id="KW-1185">Reference proteome</keyword>
<dbReference type="GO" id="GO:0048188">
    <property type="term" value="C:Set1C/COMPASS complex"/>
    <property type="evidence" value="ECO:0007669"/>
    <property type="project" value="TreeGrafter"/>
</dbReference>
<dbReference type="EMBL" id="LWDP01000047">
    <property type="protein sequence ID" value="ORD93807.1"/>
    <property type="molecule type" value="Genomic_DNA"/>
</dbReference>
<dbReference type="AlphaFoldDB" id="A0A1Y1S5V9"/>
<name>A0A1Y1S5V9_9MICR</name>
<reference evidence="5 6" key="1">
    <citation type="journal article" date="2017" name="Environ. Microbiol.">
        <title>Decay of the glycolytic pathway and adaptation to intranuclear parasitism within Enterocytozoonidae microsporidia.</title>
        <authorList>
            <person name="Wiredu Boakye D."/>
            <person name="Jaroenlak P."/>
            <person name="Prachumwat A."/>
            <person name="Williams T.A."/>
            <person name="Bateman K.S."/>
            <person name="Itsathitphaisarn O."/>
            <person name="Sritunyalucksana K."/>
            <person name="Paszkiewicz K.H."/>
            <person name="Moore K.A."/>
            <person name="Stentiford G.D."/>
            <person name="Williams B.A."/>
        </authorList>
    </citation>
    <scope>NUCLEOTIDE SEQUENCE [LARGE SCALE GENOMIC DNA]</scope>
    <source>
        <strain evidence="5 6">GB1</strain>
    </source>
</reference>
<keyword evidence="3" id="KW-0677">Repeat</keyword>
<evidence type="ECO:0000256" key="1">
    <source>
        <dbReference type="ARBA" id="ARBA00004123"/>
    </source>
</evidence>
<proteinExistence type="predicted"/>
<comment type="subcellular location">
    <subcellularLocation>
        <location evidence="1">Nucleus</location>
    </subcellularLocation>
</comment>
<dbReference type="SUPFAM" id="SSF50978">
    <property type="entry name" value="WD40 repeat-like"/>
    <property type="match status" value="1"/>
</dbReference>
<dbReference type="PANTHER" id="PTHR19861:SF0">
    <property type="entry name" value="WD REPEAT-CONTAINING PROTEIN 82"/>
    <property type="match status" value="1"/>
</dbReference>
<evidence type="ECO:0000313" key="6">
    <source>
        <dbReference type="Proteomes" id="UP000192639"/>
    </source>
</evidence>
<dbReference type="GO" id="GO:0003682">
    <property type="term" value="F:chromatin binding"/>
    <property type="evidence" value="ECO:0007669"/>
    <property type="project" value="TreeGrafter"/>
</dbReference>